<evidence type="ECO:0000313" key="2">
    <source>
        <dbReference type="EMBL" id="MCE4121891.1"/>
    </source>
</evidence>
<gene>
    <name evidence="2" type="ORF">LYY06_06350</name>
</gene>
<reference evidence="2" key="1">
    <citation type="submission" date="2021-12" db="EMBL/GenBank/DDBJ databases">
        <authorList>
            <person name="Lv X."/>
        </authorList>
    </citation>
    <scope>NUCLEOTIDE SEQUENCE</scope>
    <source>
        <strain evidence="2">HF2106</strain>
    </source>
</reference>
<dbReference type="RefSeq" id="WP_233339022.1">
    <property type="nucleotide sequence ID" value="NZ_JAJTVO010000009.1"/>
</dbReference>
<evidence type="ECO:0000313" key="3">
    <source>
        <dbReference type="Proteomes" id="UP001200307"/>
    </source>
</evidence>
<comment type="caution">
    <text evidence="2">The sequence shown here is derived from an EMBL/GenBank/DDBJ whole genome shotgun (WGS) entry which is preliminary data.</text>
</comment>
<keyword evidence="1" id="KW-0812">Transmembrane</keyword>
<dbReference type="Proteomes" id="UP001200307">
    <property type="component" value="Unassembled WGS sequence"/>
</dbReference>
<proteinExistence type="predicted"/>
<protein>
    <submittedName>
        <fullName evidence="2">Uncharacterized protein</fullName>
    </submittedName>
</protein>
<accession>A0AAW4YKW2</accession>
<feature type="transmembrane region" description="Helical" evidence="1">
    <location>
        <begin position="6"/>
        <end position="25"/>
    </location>
</feature>
<keyword evidence="1" id="KW-0472">Membrane</keyword>
<sequence length="74" mass="8847">MGKEISHFIIHFLIFYVLTMIEDIVERFYRNFFSYMTILSKKSINGIGTNDMLRCQDTPSSPISDKRKYCDIQW</sequence>
<name>A0AAW4YKW2_9BACT</name>
<dbReference type="EMBL" id="JAJTVO010000009">
    <property type="protein sequence ID" value="MCE4121891.1"/>
    <property type="molecule type" value="Genomic_DNA"/>
</dbReference>
<evidence type="ECO:0000256" key="1">
    <source>
        <dbReference type="SAM" id="Phobius"/>
    </source>
</evidence>
<organism evidence="2 3">
    <name type="scientific">Segatella copri</name>
    <dbReference type="NCBI Taxonomy" id="165179"/>
    <lineage>
        <taxon>Bacteria</taxon>
        <taxon>Pseudomonadati</taxon>
        <taxon>Bacteroidota</taxon>
        <taxon>Bacteroidia</taxon>
        <taxon>Bacteroidales</taxon>
        <taxon>Prevotellaceae</taxon>
        <taxon>Segatella</taxon>
    </lineage>
</organism>
<dbReference type="AlphaFoldDB" id="A0AAW4YKW2"/>
<keyword evidence="1" id="KW-1133">Transmembrane helix</keyword>